<feature type="transmembrane region" description="Helical" evidence="9">
    <location>
        <begin position="507"/>
        <end position="527"/>
    </location>
</feature>
<feature type="transmembrane region" description="Helical" evidence="9">
    <location>
        <begin position="899"/>
        <end position="923"/>
    </location>
</feature>
<feature type="transmembrane region" description="Helical" evidence="9">
    <location>
        <begin position="1005"/>
        <end position="1023"/>
    </location>
</feature>
<dbReference type="STRING" id="5078.A0A135LY56"/>
<feature type="compositionally biased region" description="Polar residues" evidence="8">
    <location>
        <begin position="120"/>
        <end position="139"/>
    </location>
</feature>
<dbReference type="OrthoDB" id="16982at2759"/>
<keyword evidence="5 9" id="KW-1133">Transmembrane helix</keyword>
<feature type="compositionally biased region" description="Basic and acidic residues" evidence="8">
    <location>
        <begin position="1"/>
        <end position="12"/>
    </location>
</feature>
<organism evidence="11 12">
    <name type="scientific">Penicillium patulum</name>
    <name type="common">Penicillium griseofulvum</name>
    <dbReference type="NCBI Taxonomy" id="5078"/>
    <lineage>
        <taxon>Eukaryota</taxon>
        <taxon>Fungi</taxon>
        <taxon>Dikarya</taxon>
        <taxon>Ascomycota</taxon>
        <taxon>Pezizomycotina</taxon>
        <taxon>Eurotiomycetes</taxon>
        <taxon>Eurotiomycetidae</taxon>
        <taxon>Eurotiales</taxon>
        <taxon>Aspergillaceae</taxon>
        <taxon>Penicillium</taxon>
    </lineage>
</organism>
<comment type="similarity">
    <text evidence="2">Belongs to the Ca(2+):cation antiporter (CaCA) (TC 2.A.19) family.</text>
</comment>
<dbReference type="RefSeq" id="XP_040652439.1">
    <property type="nucleotide sequence ID" value="XM_040788667.1"/>
</dbReference>
<dbReference type="GeneID" id="63703967"/>
<evidence type="ECO:0000313" key="12">
    <source>
        <dbReference type="Proteomes" id="UP000070168"/>
    </source>
</evidence>
<evidence type="ECO:0000256" key="1">
    <source>
        <dbReference type="ARBA" id="ARBA00004127"/>
    </source>
</evidence>
<dbReference type="GO" id="GO:0005774">
    <property type="term" value="C:vacuolar membrane"/>
    <property type="evidence" value="ECO:0007669"/>
    <property type="project" value="UniProtKB-ARBA"/>
</dbReference>
<feature type="domain" description="Sodium/calcium exchanger membrane region" evidence="10">
    <location>
        <begin position="473"/>
        <end position="652"/>
    </location>
</feature>
<keyword evidence="12" id="KW-1185">Reference proteome</keyword>
<feature type="transmembrane region" description="Helical" evidence="9">
    <location>
        <begin position="571"/>
        <end position="591"/>
    </location>
</feature>
<dbReference type="OMA" id="PQWDMIT"/>
<evidence type="ECO:0000259" key="10">
    <source>
        <dbReference type="Pfam" id="PF01699"/>
    </source>
</evidence>
<evidence type="ECO:0000256" key="5">
    <source>
        <dbReference type="ARBA" id="ARBA00022989"/>
    </source>
</evidence>
<feature type="domain" description="Sodium/calcium exchanger membrane region" evidence="10">
    <location>
        <begin position="866"/>
        <end position="1018"/>
    </location>
</feature>
<evidence type="ECO:0000256" key="6">
    <source>
        <dbReference type="ARBA" id="ARBA00023065"/>
    </source>
</evidence>
<dbReference type="GO" id="GO:0012505">
    <property type="term" value="C:endomembrane system"/>
    <property type="evidence" value="ECO:0007669"/>
    <property type="project" value="UniProtKB-SubCell"/>
</dbReference>
<dbReference type="InterPro" id="IPR004837">
    <property type="entry name" value="NaCa_Exmemb"/>
</dbReference>
<dbReference type="PANTHER" id="PTHR31503:SF10">
    <property type="entry name" value="VNX1 PROTEIN"/>
    <property type="match status" value="1"/>
</dbReference>
<evidence type="ECO:0000313" key="11">
    <source>
        <dbReference type="EMBL" id="KXG53904.1"/>
    </source>
</evidence>
<reference evidence="11 12" key="1">
    <citation type="journal article" date="2016" name="BMC Genomics">
        <title>Genome sequencing and secondary metabolism of the postharvest pathogen Penicillium griseofulvum.</title>
        <authorList>
            <person name="Banani H."/>
            <person name="Marcet-Houben M."/>
            <person name="Ballester A.R."/>
            <person name="Abbruscato P."/>
            <person name="Gonzalez-Candelas L."/>
            <person name="Gabaldon T."/>
            <person name="Spadaro D."/>
        </authorList>
    </citation>
    <scope>NUCLEOTIDE SEQUENCE [LARGE SCALE GENOMIC DNA]</scope>
    <source>
        <strain evidence="11 12">PG3</strain>
    </source>
</reference>
<feature type="transmembrane region" description="Helical" evidence="9">
    <location>
        <begin position="976"/>
        <end position="993"/>
    </location>
</feature>
<dbReference type="Proteomes" id="UP000070168">
    <property type="component" value="Unassembled WGS sequence"/>
</dbReference>
<comment type="caution">
    <text evidence="11">The sequence shown here is derived from an EMBL/GenBank/DDBJ whole genome shotgun (WGS) entry which is preliminary data.</text>
</comment>
<evidence type="ECO:0000256" key="3">
    <source>
        <dbReference type="ARBA" id="ARBA00022448"/>
    </source>
</evidence>
<dbReference type="Gene3D" id="1.20.1420.30">
    <property type="entry name" value="NCX, central ion-binding region"/>
    <property type="match status" value="2"/>
</dbReference>
<dbReference type="InterPro" id="IPR004713">
    <property type="entry name" value="CaH_exchang"/>
</dbReference>
<evidence type="ECO:0000256" key="7">
    <source>
        <dbReference type="ARBA" id="ARBA00023136"/>
    </source>
</evidence>
<sequence>MAGEKGNPDPKSAEPSAATGRETPASGPVLPITSSASARRTYGTLDKSSLEATNPELRDGAQEESSTRAFTTQSSNAPEKSRKPSLSRRMSSKRQIPHKGQGFSTDDDVDEVKQYMTMKQGANTQQSPRIRPLRTQSSTLRRRPSVRPSPLARADSEGYNAEETGLPEPGLDFEEDFPSSKQAGHSSGGDSEDDEGDDIEDDEDAASDAESFTLKDRQQAINETHPFGIRLWKPALYKKSRSVEKTAEGDIHSSPGGYTDENYAEEDEGEGRSISEYEQWQNGDLEHGRLFFGPRRDRSLVGRRRNSVDSAGEQDSLLGRPQRGQREDSSQLAQSKRRLFGRGEWTLGRVVFFVFFYFLVGPLMLMVSLVCWLLVFWIPMGRITITLVSHLRRHPLALSFHSDSTYARSSTTTSSSSILLCTYRAAGTRYWKYTLDGTNIFLINLLGVVVFVIFDYHVLGKFLGLQNWLTHPALIFPLALLSIIPLAYFIGQAVASISAQSSMGLGAAINAFFSTIVEVYLYCVALTEGKAQLVEGSIIGSIFVGILFLPGLSMCFGALKRKTQRFNVKSAGVTSTMLLFAVIAAFGPTLFYQVYGSHELNCYSCVSSLDPEIRDCRRCYFSQTAAVNDQFFQKAVQPYAWIAAVFLFLSYCIGLWFTLRTHAALIWSSEIEEKKGAHATQSAQESFYEPRQQLFPNGQPEASGAASGARDSIRESQLYKRILGQSLKHFGLEDNDAGNWEGVGSEGTADFKGNFPHLVPPNSSGEDSYPVPKSVRGTAKEDNERLVRQFTEVAATAAAVAARDVARSRKPNVQHHQASVRQASRSAPDRSRNTAPDELEDLGLGVEPSHASGGHDAPNWSKVKSSVVLLGATLLYAVIAEILVNTVDVVLESVDIDEKFLGITLFALVPNTTEFLNAISFAMNGNIALSMEIGSAYALQVCLLQVPAVVFFSAFYGRSLDPSDLVSHSFNLIFPQWDMITVILCVFLLSYVYGEGKSNYFKGSVLVLTYLVVLLGFYMSGYVDMDSMGVDRFDTLALSGTSSSNKFYTIGRTRGGVAY</sequence>
<feature type="compositionally biased region" description="Polar residues" evidence="8">
    <location>
        <begin position="63"/>
        <end position="78"/>
    </location>
</feature>
<name>A0A135LY56_PENPA</name>
<feature type="transmembrane region" description="Helical" evidence="9">
    <location>
        <begin position="433"/>
        <end position="454"/>
    </location>
</feature>
<dbReference type="PANTHER" id="PTHR31503">
    <property type="entry name" value="VACUOLAR CALCIUM ION TRANSPORTER"/>
    <property type="match status" value="1"/>
</dbReference>
<feature type="transmembrane region" description="Helical" evidence="9">
    <location>
        <begin position="474"/>
        <end position="495"/>
    </location>
</feature>
<feature type="transmembrane region" description="Helical" evidence="9">
    <location>
        <begin position="539"/>
        <end position="559"/>
    </location>
</feature>
<comment type="subcellular location">
    <subcellularLocation>
        <location evidence="1">Endomembrane system</location>
        <topology evidence="1">Multi-pass membrane protein</topology>
    </subcellularLocation>
</comment>
<feature type="compositionally biased region" description="Polar residues" evidence="8">
    <location>
        <begin position="814"/>
        <end position="825"/>
    </location>
</feature>
<feature type="region of interest" description="Disordered" evidence="8">
    <location>
        <begin position="243"/>
        <end position="274"/>
    </location>
</feature>
<feature type="transmembrane region" description="Helical" evidence="9">
    <location>
        <begin position="867"/>
        <end position="887"/>
    </location>
</feature>
<keyword evidence="3" id="KW-0813">Transport</keyword>
<proteinExistence type="inferred from homology"/>
<feature type="compositionally biased region" description="Basic residues" evidence="8">
    <location>
        <begin position="83"/>
        <end position="97"/>
    </location>
</feature>
<feature type="region of interest" description="Disordered" evidence="8">
    <location>
        <begin position="804"/>
        <end position="857"/>
    </location>
</feature>
<keyword evidence="4 9" id="KW-0812">Transmembrane</keyword>
<feature type="region of interest" description="Disordered" evidence="8">
    <location>
        <begin position="760"/>
        <end position="780"/>
    </location>
</feature>
<dbReference type="Pfam" id="PF01699">
    <property type="entry name" value="Na_Ca_ex"/>
    <property type="match status" value="2"/>
</dbReference>
<protein>
    <submittedName>
        <fullName evidence="11">Sodium/calcium exchanger membrane region</fullName>
    </submittedName>
</protein>
<keyword evidence="6" id="KW-0406">Ion transport</keyword>
<dbReference type="GO" id="GO:0015369">
    <property type="term" value="F:calcium:proton antiporter activity"/>
    <property type="evidence" value="ECO:0007669"/>
    <property type="project" value="TreeGrafter"/>
</dbReference>
<feature type="region of interest" description="Disordered" evidence="8">
    <location>
        <begin position="301"/>
        <end position="330"/>
    </location>
</feature>
<dbReference type="AlphaFoldDB" id="A0A135LY56"/>
<evidence type="ECO:0000256" key="4">
    <source>
        <dbReference type="ARBA" id="ARBA00022692"/>
    </source>
</evidence>
<feature type="transmembrane region" description="Helical" evidence="9">
    <location>
        <begin position="350"/>
        <end position="378"/>
    </location>
</feature>
<feature type="region of interest" description="Disordered" evidence="8">
    <location>
        <begin position="1"/>
        <end position="226"/>
    </location>
</feature>
<gene>
    <name evidence="11" type="ORF">PGRI_009540</name>
</gene>
<accession>A0A135LY56</accession>
<dbReference type="EMBL" id="LHQR01000014">
    <property type="protein sequence ID" value="KXG53904.1"/>
    <property type="molecule type" value="Genomic_DNA"/>
</dbReference>
<evidence type="ECO:0000256" key="2">
    <source>
        <dbReference type="ARBA" id="ARBA00008170"/>
    </source>
</evidence>
<evidence type="ECO:0000256" key="9">
    <source>
        <dbReference type="SAM" id="Phobius"/>
    </source>
</evidence>
<evidence type="ECO:0000256" key="8">
    <source>
        <dbReference type="SAM" id="MobiDB-lite"/>
    </source>
</evidence>
<dbReference type="GO" id="GO:0006874">
    <property type="term" value="P:intracellular calcium ion homeostasis"/>
    <property type="evidence" value="ECO:0007669"/>
    <property type="project" value="TreeGrafter"/>
</dbReference>
<dbReference type="FunFam" id="1.20.1420.30:FF:000017">
    <property type="entry name" value="Calcium permease family membrane transporter"/>
    <property type="match status" value="1"/>
</dbReference>
<feature type="transmembrane region" description="Helical" evidence="9">
    <location>
        <begin position="935"/>
        <end position="956"/>
    </location>
</feature>
<feature type="compositionally biased region" description="Acidic residues" evidence="8">
    <location>
        <begin position="190"/>
        <end position="207"/>
    </location>
</feature>
<dbReference type="InterPro" id="IPR044880">
    <property type="entry name" value="NCX_ion-bd_dom_sf"/>
</dbReference>
<feature type="transmembrane region" description="Helical" evidence="9">
    <location>
        <begin position="639"/>
        <end position="659"/>
    </location>
</feature>
<keyword evidence="7 9" id="KW-0472">Membrane</keyword>